<dbReference type="GO" id="GO:0009966">
    <property type="term" value="P:regulation of signal transduction"/>
    <property type="evidence" value="ECO:0007669"/>
    <property type="project" value="InterPro"/>
</dbReference>
<feature type="region of interest" description="Disordered" evidence="1">
    <location>
        <begin position="1"/>
        <end position="185"/>
    </location>
</feature>
<feature type="compositionally biased region" description="Basic and acidic residues" evidence="1">
    <location>
        <begin position="22"/>
        <end position="36"/>
    </location>
</feature>
<gene>
    <name evidence="2" type="ORF">EC973_003619</name>
</gene>
<organism evidence="2 3">
    <name type="scientific">Apophysomyces ossiformis</name>
    <dbReference type="NCBI Taxonomy" id="679940"/>
    <lineage>
        <taxon>Eukaryota</taxon>
        <taxon>Fungi</taxon>
        <taxon>Fungi incertae sedis</taxon>
        <taxon>Mucoromycota</taxon>
        <taxon>Mucoromycotina</taxon>
        <taxon>Mucoromycetes</taxon>
        <taxon>Mucorales</taxon>
        <taxon>Mucorineae</taxon>
        <taxon>Mucoraceae</taxon>
        <taxon>Apophysomyces</taxon>
    </lineage>
</organism>
<feature type="compositionally biased region" description="Basic and acidic residues" evidence="1">
    <location>
        <begin position="43"/>
        <end position="54"/>
    </location>
</feature>
<feature type="compositionally biased region" description="Acidic residues" evidence="1">
    <location>
        <begin position="154"/>
        <end position="165"/>
    </location>
</feature>
<name>A0A8H7BXY3_9FUNG</name>
<dbReference type="Pfam" id="PF04979">
    <property type="entry name" value="IPP-2"/>
    <property type="match status" value="1"/>
</dbReference>
<sequence length="185" mass="21228">MSNQPNSASKPIKGILKKPHQLGRDNNPEPHLKWDEANLELTESQKDSTMKVDEPPTPYIRYNPETDEVLNMPADAPFNKAAHEEPEDFSLDAGNESDRSSTSSGRRRRVYLSDDDWESDNENDEQKSKDHEEFAKKRAMHYNMGNVLRHKTDPDDEDEDEEEESCPPPVPPLPQRVNGNDKMEE</sequence>
<dbReference type="InterPro" id="IPR007062">
    <property type="entry name" value="PPI-2"/>
</dbReference>
<dbReference type="GO" id="GO:0004864">
    <property type="term" value="F:protein phosphatase inhibitor activity"/>
    <property type="evidence" value="ECO:0007669"/>
    <property type="project" value="InterPro"/>
</dbReference>
<feature type="compositionally biased region" description="Acidic residues" evidence="1">
    <location>
        <begin position="113"/>
        <end position="123"/>
    </location>
</feature>
<dbReference type="PANTHER" id="PTHR12398">
    <property type="entry name" value="PROTEIN PHOSPHATASE INHIBITOR"/>
    <property type="match status" value="1"/>
</dbReference>
<dbReference type="EMBL" id="JABAYA010000021">
    <property type="protein sequence ID" value="KAF7729885.1"/>
    <property type="molecule type" value="Genomic_DNA"/>
</dbReference>
<dbReference type="OrthoDB" id="551302at2759"/>
<evidence type="ECO:0000313" key="2">
    <source>
        <dbReference type="EMBL" id="KAF7729885.1"/>
    </source>
</evidence>
<keyword evidence="3" id="KW-1185">Reference proteome</keyword>
<comment type="caution">
    <text evidence="2">The sequence shown here is derived from an EMBL/GenBank/DDBJ whole genome shotgun (WGS) entry which is preliminary data.</text>
</comment>
<feature type="compositionally biased region" description="Basic and acidic residues" evidence="1">
    <location>
        <begin position="124"/>
        <end position="136"/>
    </location>
</feature>
<proteinExistence type="predicted"/>
<reference evidence="2" key="1">
    <citation type="submission" date="2020-01" db="EMBL/GenBank/DDBJ databases">
        <title>Genome Sequencing of Three Apophysomyces-Like Fungal Strains Confirms a Novel Fungal Genus in the Mucoromycota with divergent Burkholderia-like Endosymbiotic Bacteria.</title>
        <authorList>
            <person name="Stajich J.E."/>
            <person name="Macias A.M."/>
            <person name="Carter-House D."/>
            <person name="Lovett B."/>
            <person name="Kasson L.R."/>
            <person name="Berry K."/>
            <person name="Grigoriev I."/>
            <person name="Chang Y."/>
            <person name="Spatafora J."/>
            <person name="Kasson M.T."/>
        </authorList>
    </citation>
    <scope>NUCLEOTIDE SEQUENCE</scope>
    <source>
        <strain evidence="2">NRRL A-21654</strain>
    </source>
</reference>
<evidence type="ECO:0000313" key="3">
    <source>
        <dbReference type="Proteomes" id="UP000605846"/>
    </source>
</evidence>
<dbReference type="AlphaFoldDB" id="A0A8H7BXY3"/>
<protein>
    <submittedName>
        <fullName evidence="2">Uncharacterized protein</fullName>
    </submittedName>
</protein>
<accession>A0A8H7BXY3</accession>
<dbReference type="PANTHER" id="PTHR12398:SF20">
    <property type="entry name" value="PROTEIN PHOSPHATASE 1 REGULATORY INHIBITOR SUBUNIT 2"/>
    <property type="match status" value="1"/>
</dbReference>
<evidence type="ECO:0000256" key="1">
    <source>
        <dbReference type="SAM" id="MobiDB-lite"/>
    </source>
</evidence>
<dbReference type="Proteomes" id="UP000605846">
    <property type="component" value="Unassembled WGS sequence"/>
</dbReference>
<dbReference type="Gene3D" id="6.10.250.1050">
    <property type="match status" value="1"/>
</dbReference>